<dbReference type="EMBL" id="JADIKK010000008">
    <property type="protein sequence ID" value="MFK2877179.1"/>
    <property type="molecule type" value="Genomic_DNA"/>
</dbReference>
<sequence length="53" mass="5643">MQIAVLMLAKGDVELLRKTIKQAQVDWRDTLMAAGLGNANWPSVANAAGFAVS</sequence>
<evidence type="ECO:0000313" key="2">
    <source>
        <dbReference type="Proteomes" id="UP001620339"/>
    </source>
</evidence>
<reference evidence="1 2" key="1">
    <citation type="submission" date="2020-10" db="EMBL/GenBank/DDBJ databases">
        <title>Phylogeny of dyella-like bacteria.</title>
        <authorList>
            <person name="Fu J."/>
        </authorList>
    </citation>
    <scope>NUCLEOTIDE SEQUENCE [LARGE SCALE GENOMIC DNA]</scope>
    <source>
        <strain evidence="1 2">KACC 19113</strain>
    </source>
</reference>
<evidence type="ECO:0000313" key="1">
    <source>
        <dbReference type="EMBL" id="MFK2877179.1"/>
    </source>
</evidence>
<comment type="caution">
    <text evidence="1">The sequence shown here is derived from an EMBL/GenBank/DDBJ whole genome shotgun (WGS) entry which is preliminary data.</text>
</comment>
<organism evidence="1 2">
    <name type="scientific">Rhodanobacter hydrolyticus</name>
    <dbReference type="NCBI Taxonomy" id="2250595"/>
    <lineage>
        <taxon>Bacteria</taxon>
        <taxon>Pseudomonadati</taxon>
        <taxon>Pseudomonadota</taxon>
        <taxon>Gammaproteobacteria</taxon>
        <taxon>Lysobacterales</taxon>
        <taxon>Rhodanobacteraceae</taxon>
        <taxon>Rhodanobacter</taxon>
    </lineage>
</organism>
<accession>A0ABW8J4R6</accession>
<proteinExistence type="predicted"/>
<dbReference type="Proteomes" id="UP001620339">
    <property type="component" value="Unassembled WGS sequence"/>
</dbReference>
<name>A0ABW8J4R6_9GAMM</name>
<keyword evidence="2" id="KW-1185">Reference proteome</keyword>
<gene>
    <name evidence="1" type="ORF">ISP25_08895</name>
</gene>
<protein>
    <submittedName>
        <fullName evidence="1">Uncharacterized protein</fullName>
    </submittedName>
</protein>
<dbReference type="RefSeq" id="WP_404613307.1">
    <property type="nucleotide sequence ID" value="NZ_JADIKK010000008.1"/>
</dbReference>